<reference evidence="3 4" key="1">
    <citation type="submission" date="2025-04" db="UniProtKB">
        <authorList>
            <consortium name="RefSeq"/>
        </authorList>
    </citation>
    <scope>IDENTIFICATION</scope>
    <source>
        <tissue evidence="3 4">Brain</tissue>
    </source>
</reference>
<feature type="region of interest" description="Disordered" evidence="1">
    <location>
        <begin position="111"/>
        <end position="193"/>
    </location>
</feature>
<dbReference type="KEGG" id="mpuf:101682896"/>
<dbReference type="Proteomes" id="UP000000715">
    <property type="component" value="Unplaced"/>
</dbReference>
<gene>
    <name evidence="3 4" type="primary">LOC101682896</name>
</gene>
<sequence>MPGSGSGSGSGAHEKEEGWRGGSFQGNCVRGSCSIGIGGCGVGGARVSVGTYSRGIYGLFKTASRSQQGCGRRHCLEANGVLTQRGQGGSEGPVVAGRTCWVCGMEAGHSPSRVSVPGTGPEKSPGERSRASAARWASAPSLKGPVDSGVRGSRAPEATSGDTSVPPRPAPFRALSQGGETAERGLRDGPEPGCRDSDAVWYHRVTLGNSSGILRPAVAGETDWTLATSYGCKTSGSGSSGKESRAEKGQETAGAVRGSRGGGVAGGALNKVCGPLGWTLRGQRDQRARPAPPRAGRAGCHQLWPTGSRATRPFGAILPWEATGGCEPRREETRLSWTGTVQNASWGQEPGQRTSRELRGGAAVTSAGPRPCVQGDQQHLPVTRTRNVRETGEVQTGPERTESGITTHRAEEDGQRAGRGGVWECAWTLVGHELHGPAGR</sequence>
<feature type="region of interest" description="Disordered" evidence="1">
    <location>
        <begin position="343"/>
        <end position="377"/>
    </location>
</feature>
<dbReference type="RefSeq" id="XP_004757986.2">
    <property type="nucleotide sequence ID" value="XM_004757929.3"/>
</dbReference>
<organism evidence="2 4">
    <name type="scientific">Mustela putorius furo</name>
    <name type="common">European domestic ferret</name>
    <name type="synonym">Mustela furo</name>
    <dbReference type="NCBI Taxonomy" id="9669"/>
    <lineage>
        <taxon>Eukaryota</taxon>
        <taxon>Metazoa</taxon>
        <taxon>Chordata</taxon>
        <taxon>Craniata</taxon>
        <taxon>Vertebrata</taxon>
        <taxon>Euteleostomi</taxon>
        <taxon>Mammalia</taxon>
        <taxon>Eutheria</taxon>
        <taxon>Laurasiatheria</taxon>
        <taxon>Carnivora</taxon>
        <taxon>Caniformia</taxon>
        <taxon>Musteloidea</taxon>
        <taxon>Mustelidae</taxon>
        <taxon>Mustelinae</taxon>
        <taxon>Mustela</taxon>
    </lineage>
</organism>
<proteinExistence type="predicted"/>
<accession>A0A8U0UUU4</accession>
<feature type="region of interest" description="Disordered" evidence="1">
    <location>
        <begin position="389"/>
        <end position="418"/>
    </location>
</feature>
<keyword evidence="2" id="KW-1185">Reference proteome</keyword>
<dbReference type="RefSeq" id="XP_044928258.1">
    <property type="nucleotide sequence ID" value="XM_045072323.1"/>
</dbReference>
<name>A0A8U0UUU4_MUSPF</name>
<evidence type="ECO:0000313" key="2">
    <source>
        <dbReference type="Proteomes" id="UP000000715"/>
    </source>
</evidence>
<feature type="compositionally biased region" description="Basic and acidic residues" evidence="1">
    <location>
        <begin position="181"/>
        <end position="193"/>
    </location>
</feature>
<dbReference type="AlphaFoldDB" id="A0A8U0UUU4"/>
<protein>
    <submittedName>
        <fullName evidence="3 4">Uncharacterized protein LOC101682896</fullName>
    </submittedName>
</protein>
<evidence type="ECO:0000313" key="3">
    <source>
        <dbReference type="RefSeq" id="XP_004757986.2"/>
    </source>
</evidence>
<evidence type="ECO:0000256" key="1">
    <source>
        <dbReference type="SAM" id="MobiDB-lite"/>
    </source>
</evidence>
<dbReference type="GeneID" id="101682896"/>
<feature type="region of interest" description="Disordered" evidence="1">
    <location>
        <begin position="231"/>
        <end position="262"/>
    </location>
</feature>
<evidence type="ECO:0000313" key="4">
    <source>
        <dbReference type="RefSeq" id="XP_044928258.1"/>
    </source>
</evidence>
<feature type="region of interest" description="Disordered" evidence="1">
    <location>
        <begin position="283"/>
        <end position="308"/>
    </location>
</feature>